<dbReference type="Proteomes" id="UP000777438">
    <property type="component" value="Unassembled WGS sequence"/>
</dbReference>
<organism evidence="3 4">
    <name type="scientific">Thelonectria olida</name>
    <dbReference type="NCBI Taxonomy" id="1576542"/>
    <lineage>
        <taxon>Eukaryota</taxon>
        <taxon>Fungi</taxon>
        <taxon>Dikarya</taxon>
        <taxon>Ascomycota</taxon>
        <taxon>Pezizomycotina</taxon>
        <taxon>Sordariomycetes</taxon>
        <taxon>Hypocreomycetidae</taxon>
        <taxon>Hypocreales</taxon>
        <taxon>Nectriaceae</taxon>
        <taxon>Thelonectria</taxon>
    </lineage>
</organism>
<evidence type="ECO:0000313" key="4">
    <source>
        <dbReference type="Proteomes" id="UP000777438"/>
    </source>
</evidence>
<keyword evidence="2" id="KW-1133">Transmembrane helix</keyword>
<evidence type="ECO:0000313" key="3">
    <source>
        <dbReference type="EMBL" id="KAH6879545.1"/>
    </source>
</evidence>
<sequence length="184" mass="20295">MVREGETGNVRGPSSAKTKDTITHTTNDEEGGIYDGQSTIAWIVAAWSSTIGSNVVIRWLQSSSTPDKATDQSCWARFPACNPRTVRPPPILPSFLHRAYTCELLLGLLALLTLIHWAAVVRQFRQGRWRERYLSATVDTALLCLITAAFLVGDATTLLLRVLPIISDICMLVCLSLERQSPRG</sequence>
<feature type="transmembrane region" description="Helical" evidence="2">
    <location>
        <begin position="133"/>
        <end position="152"/>
    </location>
</feature>
<name>A0A9P9AH58_9HYPO</name>
<reference evidence="3 4" key="1">
    <citation type="journal article" date="2021" name="Nat. Commun.">
        <title>Genetic determinants of endophytism in the Arabidopsis root mycobiome.</title>
        <authorList>
            <person name="Mesny F."/>
            <person name="Miyauchi S."/>
            <person name="Thiergart T."/>
            <person name="Pickel B."/>
            <person name="Atanasova L."/>
            <person name="Karlsson M."/>
            <person name="Huettel B."/>
            <person name="Barry K.W."/>
            <person name="Haridas S."/>
            <person name="Chen C."/>
            <person name="Bauer D."/>
            <person name="Andreopoulos W."/>
            <person name="Pangilinan J."/>
            <person name="LaButti K."/>
            <person name="Riley R."/>
            <person name="Lipzen A."/>
            <person name="Clum A."/>
            <person name="Drula E."/>
            <person name="Henrissat B."/>
            <person name="Kohler A."/>
            <person name="Grigoriev I.V."/>
            <person name="Martin F.M."/>
            <person name="Hacquard S."/>
        </authorList>
    </citation>
    <scope>NUCLEOTIDE SEQUENCE [LARGE SCALE GENOMIC DNA]</scope>
    <source>
        <strain evidence="3 4">MPI-CAGE-CH-0241</strain>
    </source>
</reference>
<keyword evidence="2" id="KW-0472">Membrane</keyword>
<keyword evidence="4" id="KW-1185">Reference proteome</keyword>
<evidence type="ECO:0000256" key="1">
    <source>
        <dbReference type="SAM" id="MobiDB-lite"/>
    </source>
</evidence>
<dbReference type="AlphaFoldDB" id="A0A9P9AH58"/>
<accession>A0A9P9AH58</accession>
<gene>
    <name evidence="3" type="ORF">B0T10DRAFT_496563</name>
</gene>
<keyword evidence="2" id="KW-0812">Transmembrane</keyword>
<feature type="region of interest" description="Disordered" evidence="1">
    <location>
        <begin position="1"/>
        <end position="30"/>
    </location>
</feature>
<feature type="transmembrane region" description="Helical" evidence="2">
    <location>
        <begin position="104"/>
        <end position="121"/>
    </location>
</feature>
<protein>
    <submittedName>
        <fullName evidence="3">Uncharacterized protein</fullName>
    </submittedName>
</protein>
<comment type="caution">
    <text evidence="3">The sequence shown here is derived from an EMBL/GenBank/DDBJ whole genome shotgun (WGS) entry which is preliminary data.</text>
</comment>
<dbReference type="EMBL" id="JAGPYM010000029">
    <property type="protein sequence ID" value="KAH6879545.1"/>
    <property type="molecule type" value="Genomic_DNA"/>
</dbReference>
<evidence type="ECO:0000256" key="2">
    <source>
        <dbReference type="SAM" id="Phobius"/>
    </source>
</evidence>
<proteinExistence type="predicted"/>